<name>A0ABR3FCP0_9AGAR</name>
<dbReference type="Proteomes" id="UP001465976">
    <property type="component" value="Unassembled WGS sequence"/>
</dbReference>
<organism evidence="4 5">
    <name type="scientific">Marasmius crinis-equi</name>
    <dbReference type="NCBI Taxonomy" id="585013"/>
    <lineage>
        <taxon>Eukaryota</taxon>
        <taxon>Fungi</taxon>
        <taxon>Dikarya</taxon>
        <taxon>Basidiomycota</taxon>
        <taxon>Agaricomycotina</taxon>
        <taxon>Agaricomycetes</taxon>
        <taxon>Agaricomycetidae</taxon>
        <taxon>Agaricales</taxon>
        <taxon>Marasmiineae</taxon>
        <taxon>Marasmiaceae</taxon>
        <taxon>Marasmius</taxon>
    </lineage>
</organism>
<proteinExistence type="inferred from homology"/>
<comment type="caution">
    <text evidence="4">The sequence shown here is derived from an EMBL/GenBank/DDBJ whole genome shotgun (WGS) entry which is preliminary data.</text>
</comment>
<feature type="domain" description="Mug135-like C-terminal" evidence="3">
    <location>
        <begin position="109"/>
        <end position="160"/>
    </location>
</feature>
<keyword evidence="5" id="KW-1185">Reference proteome</keyword>
<evidence type="ECO:0000256" key="1">
    <source>
        <dbReference type="ARBA" id="ARBA00005788"/>
    </source>
</evidence>
<dbReference type="EMBL" id="JBAHYK010000545">
    <property type="protein sequence ID" value="KAL0573093.1"/>
    <property type="molecule type" value="Genomic_DNA"/>
</dbReference>
<dbReference type="InterPro" id="IPR013902">
    <property type="entry name" value="Mug135-like_C"/>
</dbReference>
<dbReference type="Pfam" id="PF08593">
    <property type="entry name" value="Mug135_C"/>
    <property type="match status" value="1"/>
</dbReference>
<sequence>MASPQENTPQQYYETYEEPSHRADNPHAEVQHVEEVGVHAQPTQPHVGGVPCYFNEAQSPAYAIALHNCFTAYISEIILQVDRVALQLHQVQTEMRDMQMQTTGLQIKTAQCLPPIYNIADLRNLSDEAVMLYCRGYGISTSVVPKEYWRVQIAKFIGCREQQIRFQ</sequence>
<gene>
    <name evidence="4" type="ORF">V5O48_008864</name>
</gene>
<feature type="region of interest" description="Disordered" evidence="2">
    <location>
        <begin position="1"/>
        <end position="24"/>
    </location>
</feature>
<comment type="similarity">
    <text evidence="1">Belongs to the UPF0612 family.</text>
</comment>
<protein>
    <recommendedName>
        <fullName evidence="3">Mug135-like C-terminal domain-containing protein</fullName>
    </recommendedName>
</protein>
<evidence type="ECO:0000256" key="2">
    <source>
        <dbReference type="SAM" id="MobiDB-lite"/>
    </source>
</evidence>
<evidence type="ECO:0000313" key="5">
    <source>
        <dbReference type="Proteomes" id="UP001465976"/>
    </source>
</evidence>
<reference evidence="4 5" key="1">
    <citation type="submission" date="2024-02" db="EMBL/GenBank/DDBJ databases">
        <title>A draft genome for the cacao thread blight pathogen Marasmius crinis-equi.</title>
        <authorList>
            <person name="Cohen S.P."/>
            <person name="Baruah I.K."/>
            <person name="Amoako-Attah I."/>
            <person name="Bukari Y."/>
            <person name="Meinhardt L.W."/>
            <person name="Bailey B.A."/>
        </authorList>
    </citation>
    <scope>NUCLEOTIDE SEQUENCE [LARGE SCALE GENOMIC DNA]</scope>
    <source>
        <strain evidence="4 5">GH-76</strain>
    </source>
</reference>
<accession>A0ABR3FCP0</accession>
<evidence type="ECO:0000259" key="3">
    <source>
        <dbReference type="Pfam" id="PF08593"/>
    </source>
</evidence>
<evidence type="ECO:0000313" key="4">
    <source>
        <dbReference type="EMBL" id="KAL0573093.1"/>
    </source>
</evidence>
<feature type="compositionally biased region" description="Polar residues" evidence="2">
    <location>
        <begin position="1"/>
        <end position="13"/>
    </location>
</feature>